<dbReference type="EnsemblMetazoa" id="XM_014387679.1">
    <property type="protein sequence ID" value="XP_014243165.1"/>
    <property type="gene ID" value="LOC106663098"/>
</dbReference>
<dbReference type="GO" id="GO:0003810">
    <property type="term" value="F:protein-glutamine gamma-glutamyltransferase activity"/>
    <property type="evidence" value="ECO:0007669"/>
    <property type="project" value="InterPro"/>
</dbReference>
<dbReference type="SUPFAM" id="SSF49309">
    <property type="entry name" value="Transglutaminase, two C-terminal domains"/>
    <property type="match status" value="2"/>
</dbReference>
<dbReference type="InterPro" id="IPR014756">
    <property type="entry name" value="Ig_E-set"/>
</dbReference>
<evidence type="ECO:0000256" key="2">
    <source>
        <dbReference type="PIRSR" id="PIRSR000459-1"/>
    </source>
</evidence>
<evidence type="ECO:0000313" key="5">
    <source>
        <dbReference type="Proteomes" id="UP000494040"/>
    </source>
</evidence>
<accession>A0A8I6TC90</accession>
<protein>
    <recommendedName>
        <fullName evidence="3">Transglutaminase-like domain-containing protein</fullName>
    </recommendedName>
</protein>
<evidence type="ECO:0000256" key="1">
    <source>
        <dbReference type="ARBA" id="ARBA00005968"/>
    </source>
</evidence>
<dbReference type="InterPro" id="IPR023608">
    <property type="entry name" value="Transglutaminase_animal"/>
</dbReference>
<dbReference type="AlphaFoldDB" id="A0A8I6TC90"/>
<name>A0A8I6TC90_CIMLE</name>
<dbReference type="PANTHER" id="PTHR11590">
    <property type="entry name" value="PROTEIN-GLUTAMINE GAMMA-GLUTAMYLTRANSFERASE"/>
    <property type="match status" value="1"/>
</dbReference>
<feature type="active site" evidence="2">
    <location>
        <position position="389"/>
    </location>
</feature>
<dbReference type="GeneID" id="106663098"/>
<dbReference type="Gene3D" id="2.60.40.10">
    <property type="entry name" value="Immunoglobulins"/>
    <property type="match status" value="3"/>
</dbReference>
<dbReference type="Gene3D" id="3.90.260.10">
    <property type="entry name" value="Transglutaminase-like"/>
    <property type="match status" value="1"/>
</dbReference>
<dbReference type="SUPFAM" id="SSF54001">
    <property type="entry name" value="Cysteine proteinases"/>
    <property type="match status" value="1"/>
</dbReference>
<dbReference type="InterPro" id="IPR036238">
    <property type="entry name" value="Transglutaminase_C_sf"/>
</dbReference>
<dbReference type="InterPro" id="IPR013783">
    <property type="entry name" value="Ig-like_fold"/>
</dbReference>
<feature type="active site" evidence="2">
    <location>
        <position position="366"/>
    </location>
</feature>
<dbReference type="PANTHER" id="PTHR11590:SF69">
    <property type="entry name" value="RE08173P"/>
    <property type="match status" value="1"/>
</dbReference>
<evidence type="ECO:0000313" key="4">
    <source>
        <dbReference type="EnsemblMetazoa" id="XP_014243165.1"/>
    </source>
</evidence>
<dbReference type="InterPro" id="IPR050779">
    <property type="entry name" value="Transglutaminase"/>
</dbReference>
<dbReference type="SUPFAM" id="SSF81296">
    <property type="entry name" value="E set domains"/>
    <property type="match status" value="1"/>
</dbReference>
<organism evidence="4 5">
    <name type="scientific">Cimex lectularius</name>
    <name type="common">Bed bug</name>
    <name type="synonym">Acanthia lectularia</name>
    <dbReference type="NCBI Taxonomy" id="79782"/>
    <lineage>
        <taxon>Eukaryota</taxon>
        <taxon>Metazoa</taxon>
        <taxon>Ecdysozoa</taxon>
        <taxon>Arthropoda</taxon>
        <taxon>Hexapoda</taxon>
        <taxon>Insecta</taxon>
        <taxon>Pterygota</taxon>
        <taxon>Neoptera</taxon>
        <taxon>Paraneoptera</taxon>
        <taxon>Hemiptera</taxon>
        <taxon>Heteroptera</taxon>
        <taxon>Panheteroptera</taxon>
        <taxon>Cimicomorpha</taxon>
        <taxon>Cimicidae</taxon>
        <taxon>Cimex</taxon>
    </lineage>
</organism>
<dbReference type="SMART" id="SM00460">
    <property type="entry name" value="TGc"/>
    <property type="match status" value="1"/>
</dbReference>
<dbReference type="InterPro" id="IPR038765">
    <property type="entry name" value="Papain-like_cys_pep_sf"/>
</dbReference>
<sequence>MKMSRLQSPVNSPYRDNVGSIPHNSNLPNLVIKKFDPRLGINLKLHDTLAYEMGKRESSPQLVTRRGQVVYLYLYLDREYSPSLDIMSAIFTYKDCEDASVGHYTLSVIPLSFKSSGLIGKWAAWIAGFKGTRIDLRFVSSFDCTIGRWGIEIDTKVKENNERSTYALDTLMYVIFNPYAPDDEVKIDDTHITEYVTNEHGLIYRGNMKPNNPTYWVYGQFAKDVLDCALYLITDVAKLPVSKRSNAVEITRALTSTINANNCDGGVMLSSTTGNFDKTESPLLWCASAPILQAYYSTKEPLRFANCLVLAGVLTTVCRALGIAARPVTCFNFVHGNDLGLVVNLTYDEDHRKSFKGHSSPIWNYHVWTEVWMKRTDIGDEYDGWQILDPTLHVPGTSVFSYGPTSVKGIRKGKYKAPYNGTFTYFGINSQIFVWKKSGGDEHLKLIAVDRTTVGSYISTKAEGSWQRADITQEYKDPKGKVPCEECYSALLDKSTDFSRFSLAEEFNEVGFTLTATTDVPFGQPFSGRLDLVNINSSKSFTISVTLTVRPILYSGREAPVIKSEIFDVKLAKNEAAFCKTIVPYEEYAETVLSEFLFKCTCQANVKETDFDYYSEAVIKLQLPKITIEVNSSFYVDKATTCMASFVNPLPIAITNGLIFLQGPLFKKIKAVTVEDCAPKKKIMVFFTVTPVKEGEFMLLAKFMSDQLSEIEGSILIKVSKQG</sequence>
<dbReference type="Proteomes" id="UP000494040">
    <property type="component" value="Unassembled WGS sequence"/>
</dbReference>
<keyword evidence="5" id="KW-1185">Reference proteome</keyword>
<feature type="active site" evidence="2">
    <location>
        <position position="307"/>
    </location>
</feature>
<dbReference type="Pfam" id="PF00868">
    <property type="entry name" value="Transglut_N"/>
    <property type="match status" value="1"/>
</dbReference>
<dbReference type="OMA" id="INANNCD"/>
<feature type="domain" description="Transglutaminase-like" evidence="3">
    <location>
        <begin position="299"/>
        <end position="392"/>
    </location>
</feature>
<dbReference type="PIRSF" id="PIRSF000459">
    <property type="entry name" value="TGM_EBP42"/>
    <property type="match status" value="1"/>
</dbReference>
<comment type="similarity">
    <text evidence="1">Belongs to the transglutaminase superfamily. Transglutaminase family.</text>
</comment>
<reference evidence="4" key="1">
    <citation type="submission" date="2022-01" db="UniProtKB">
        <authorList>
            <consortium name="EnsemblMetazoa"/>
        </authorList>
    </citation>
    <scope>IDENTIFICATION</scope>
</reference>
<dbReference type="InterPro" id="IPR036985">
    <property type="entry name" value="Transglutaminase-like_sf"/>
</dbReference>
<evidence type="ECO:0000259" key="3">
    <source>
        <dbReference type="SMART" id="SM00460"/>
    </source>
</evidence>
<dbReference type="InterPro" id="IPR001102">
    <property type="entry name" value="Transglutaminase_N"/>
</dbReference>
<dbReference type="OrthoDB" id="437511at2759"/>
<dbReference type="InterPro" id="IPR002931">
    <property type="entry name" value="Transglutaminase-like"/>
</dbReference>
<dbReference type="RefSeq" id="XP_014243165.1">
    <property type="nucleotide sequence ID" value="XM_014387679.1"/>
</dbReference>
<proteinExistence type="inferred from homology"/>
<dbReference type="KEGG" id="clec:106663098"/>
<dbReference type="Pfam" id="PF01841">
    <property type="entry name" value="Transglut_core"/>
    <property type="match status" value="1"/>
</dbReference>